<feature type="compositionally biased region" description="Polar residues" evidence="1">
    <location>
        <begin position="313"/>
        <end position="325"/>
    </location>
</feature>
<organism evidence="2 3">
    <name type="scientific">Bugula neritina</name>
    <name type="common">Brown bryozoan</name>
    <name type="synonym">Sertularia neritina</name>
    <dbReference type="NCBI Taxonomy" id="10212"/>
    <lineage>
        <taxon>Eukaryota</taxon>
        <taxon>Metazoa</taxon>
        <taxon>Spiralia</taxon>
        <taxon>Lophotrochozoa</taxon>
        <taxon>Bryozoa</taxon>
        <taxon>Gymnolaemata</taxon>
        <taxon>Cheilostomatida</taxon>
        <taxon>Flustrina</taxon>
        <taxon>Buguloidea</taxon>
        <taxon>Bugulidae</taxon>
        <taxon>Bugula</taxon>
    </lineage>
</organism>
<feature type="region of interest" description="Disordered" evidence="1">
    <location>
        <begin position="123"/>
        <end position="146"/>
    </location>
</feature>
<evidence type="ECO:0000256" key="1">
    <source>
        <dbReference type="SAM" id="MobiDB-lite"/>
    </source>
</evidence>
<comment type="caution">
    <text evidence="2">The sequence shown here is derived from an EMBL/GenBank/DDBJ whole genome shotgun (WGS) entry which is preliminary data.</text>
</comment>
<reference evidence="2" key="1">
    <citation type="submission" date="2020-06" db="EMBL/GenBank/DDBJ databases">
        <title>Draft genome of Bugula neritina, a colonial animal packing powerful symbionts and potential medicines.</title>
        <authorList>
            <person name="Rayko M."/>
        </authorList>
    </citation>
    <scope>NUCLEOTIDE SEQUENCE [LARGE SCALE GENOMIC DNA]</scope>
    <source>
        <strain evidence="2">Kwan_BN1</strain>
    </source>
</reference>
<proteinExistence type="predicted"/>
<name>A0A7J7IX20_BUGNE</name>
<protein>
    <submittedName>
        <fullName evidence="2">SURF6</fullName>
    </submittedName>
</protein>
<evidence type="ECO:0000313" key="2">
    <source>
        <dbReference type="EMBL" id="KAF6018463.1"/>
    </source>
</evidence>
<evidence type="ECO:0000313" key="3">
    <source>
        <dbReference type="Proteomes" id="UP000593567"/>
    </source>
</evidence>
<feature type="region of interest" description="Disordered" evidence="1">
    <location>
        <begin position="163"/>
        <end position="203"/>
    </location>
</feature>
<feature type="compositionally biased region" description="Basic and acidic residues" evidence="1">
    <location>
        <begin position="163"/>
        <end position="175"/>
    </location>
</feature>
<feature type="compositionally biased region" description="Basic residues" evidence="1">
    <location>
        <begin position="269"/>
        <end position="290"/>
    </location>
</feature>
<feature type="compositionally biased region" description="Basic and acidic residues" evidence="1">
    <location>
        <begin position="330"/>
        <end position="359"/>
    </location>
</feature>
<feature type="region of interest" description="Disordered" evidence="1">
    <location>
        <begin position="48"/>
        <end position="68"/>
    </location>
</feature>
<feature type="region of interest" description="Disordered" evidence="1">
    <location>
        <begin position="252"/>
        <end position="359"/>
    </location>
</feature>
<dbReference type="Proteomes" id="UP000593567">
    <property type="component" value="Unassembled WGS sequence"/>
</dbReference>
<dbReference type="EMBL" id="VXIV02003309">
    <property type="protein sequence ID" value="KAF6018463.1"/>
    <property type="molecule type" value="Genomic_DNA"/>
</dbReference>
<gene>
    <name evidence="2" type="ORF">EB796_023236</name>
</gene>
<sequence length="359" mass="40799">MEKEQTRGSTNFVRSTNEHFKNVFDLIPRQAYFDSEFNQKLLDHQSKQHVVKGRDVGKSQKDYSEKMSNKQLLKKVKLDPTQVAKTSELQQASLQVNNSVDCDSHTPQISIAINGVAKVNDVHSQSQRRTQSLAITNGESVQANGGQEKDELVLKINGCSKPKDLELKKSSSDGKRLKKHKHSKGLELEPSSTSSSMEHDPEDLNLETEAVGQKLPEITGHVESQNDEVDKTVKLSPDELREKIQMRIQDLKAKRMHGMTPEEYLESKRLRRKASKLKSKQKRKESKKLKLSVQKQAKNNQSKVNGVAEVKPETNSLNFGSTNMVFSKFEFSEQAKKPKDKQPKKPKSYKELYDKVGHY</sequence>
<feature type="compositionally biased region" description="Polar residues" evidence="1">
    <location>
        <begin position="123"/>
        <end position="145"/>
    </location>
</feature>
<dbReference type="AlphaFoldDB" id="A0A7J7IX20"/>
<keyword evidence="3" id="KW-1185">Reference proteome</keyword>
<accession>A0A7J7IX20</accession>
<feature type="compositionally biased region" description="Polar residues" evidence="1">
    <location>
        <begin position="293"/>
        <end position="304"/>
    </location>
</feature>